<reference evidence="2 3" key="1">
    <citation type="submission" date="2015-11" db="EMBL/GenBank/DDBJ databases">
        <title>Genomes and virulence difference between two physiological races of Phytophthora nicotianae.</title>
        <authorList>
            <person name="Liu H."/>
            <person name="Ma X."/>
            <person name="Yu H."/>
            <person name="Fang D."/>
            <person name="Li Y."/>
            <person name="Wang X."/>
            <person name="Wang W."/>
            <person name="Dong Y."/>
            <person name="Xiao B."/>
        </authorList>
    </citation>
    <scope>NUCLEOTIDE SEQUENCE [LARGE SCALE GENOMIC DNA]</scope>
    <source>
        <strain evidence="3">race 0</strain>
    </source>
</reference>
<evidence type="ECO:0000313" key="2">
    <source>
        <dbReference type="EMBL" id="KUF81079.1"/>
    </source>
</evidence>
<organism evidence="2 3">
    <name type="scientific">Phytophthora nicotianae</name>
    <name type="common">Potato buckeye rot agent</name>
    <name type="synonym">Phytophthora parasitica</name>
    <dbReference type="NCBI Taxonomy" id="4792"/>
    <lineage>
        <taxon>Eukaryota</taxon>
        <taxon>Sar</taxon>
        <taxon>Stramenopiles</taxon>
        <taxon>Oomycota</taxon>
        <taxon>Peronosporomycetes</taxon>
        <taxon>Peronosporales</taxon>
        <taxon>Peronosporaceae</taxon>
        <taxon>Phytophthora</taxon>
    </lineage>
</organism>
<evidence type="ECO:0000256" key="1">
    <source>
        <dbReference type="SAM" id="MobiDB-lite"/>
    </source>
</evidence>
<name>A0A0W8CAN6_PHYNI</name>
<dbReference type="Proteomes" id="UP000052943">
    <property type="component" value="Unassembled WGS sequence"/>
</dbReference>
<feature type="region of interest" description="Disordered" evidence="1">
    <location>
        <begin position="45"/>
        <end position="86"/>
    </location>
</feature>
<proteinExistence type="predicted"/>
<dbReference type="OrthoDB" id="102040at2759"/>
<feature type="compositionally biased region" description="Polar residues" evidence="1">
    <location>
        <begin position="258"/>
        <end position="271"/>
    </location>
</feature>
<evidence type="ECO:0000313" key="3">
    <source>
        <dbReference type="Proteomes" id="UP000052943"/>
    </source>
</evidence>
<feature type="compositionally biased region" description="Basic and acidic residues" evidence="1">
    <location>
        <begin position="290"/>
        <end position="307"/>
    </location>
</feature>
<dbReference type="AlphaFoldDB" id="A0A0W8CAN6"/>
<feature type="compositionally biased region" description="Polar residues" evidence="1">
    <location>
        <begin position="48"/>
        <end position="58"/>
    </location>
</feature>
<gene>
    <name evidence="2" type="ORF">AM587_10006294</name>
</gene>
<feature type="region of interest" description="Disordered" evidence="1">
    <location>
        <begin position="254"/>
        <end position="307"/>
    </location>
</feature>
<dbReference type="EMBL" id="LNFO01004366">
    <property type="protein sequence ID" value="KUF81079.1"/>
    <property type="molecule type" value="Genomic_DNA"/>
</dbReference>
<sequence length="445" mass="50286">MSSRDLDLVAVCSFLNERSLDEIIQYGAIGATSDRWAHLLDDNDEMTGESSVTGTTSDEASDSEDPPPAMVIRQYPKKPKKPKTELQRKLQQVYDKKSRINKRARHNALGGSFVLVLQEFVGLMQFRIVTTEREIGLLCLAKKNGVFMPTGENTQLQLELNQGALECIKVTVEDWKKRKNGETGKCFLKHITLILRFTLYITTMNDIEIDAVWDFLNESNLDELVGDEVVSAGDAACFLESAFEASIAAFNAGDASPSKASVTSNATSVESTSDDEAPPANSERARRPKLSKEQRERQKTYDRKYRQKKDGWRTEAAKAFVAGLKLLNVLLEDRIQRTRKVSATMRLLYLGKDERKFPDFDRDMDVVNHEAKTQLGLNQAAKTYIELWTATWTLSKIEKGKFFLKPYVLKIEENLQGLAKLGEKLAESTLELEWCLDQKPKGVWI</sequence>
<protein>
    <submittedName>
        <fullName evidence="2">Uncharacterized protein</fullName>
    </submittedName>
</protein>
<accession>A0A0W8CAN6</accession>
<comment type="caution">
    <text evidence="2">The sequence shown here is derived from an EMBL/GenBank/DDBJ whole genome shotgun (WGS) entry which is preliminary data.</text>
</comment>